<reference evidence="1 2" key="1">
    <citation type="submission" date="2013-06" db="EMBL/GenBank/DDBJ databases">
        <authorList>
            <person name="Weinstock G."/>
            <person name="Sodergren E."/>
            <person name="Lobos E.A."/>
            <person name="Fulton L."/>
            <person name="Fulton R."/>
            <person name="Courtney L."/>
            <person name="Fronick C."/>
            <person name="O'Laughlin M."/>
            <person name="Godfrey J."/>
            <person name="Wilson R.M."/>
            <person name="Miner T."/>
            <person name="Farmer C."/>
            <person name="Delehaunty K."/>
            <person name="Cordes M."/>
            <person name="Minx P."/>
            <person name="Tomlinson C."/>
            <person name="Chen J."/>
            <person name="Wollam A."/>
            <person name="Pepin K.H."/>
            <person name="Bhonagiri V."/>
            <person name="Zhang X."/>
            <person name="Warren W."/>
            <person name="Mitreva M."/>
            <person name="Mardis E.R."/>
            <person name="Wilson R.K."/>
        </authorList>
    </citation>
    <scope>NUCLEOTIDE SEQUENCE [LARGE SCALE GENOMIC DNA]</scope>
    <source>
        <strain evidence="1 2">ATCC 14869</strain>
    </source>
</reference>
<name>U2PJH0_LEVBR</name>
<evidence type="ECO:0000313" key="1">
    <source>
        <dbReference type="EMBL" id="ERK43894.1"/>
    </source>
</evidence>
<dbReference type="AlphaFoldDB" id="U2PJH0"/>
<gene>
    <name evidence="1" type="ORF">HMPREF0495_01279</name>
</gene>
<dbReference type="Proteomes" id="UP000016644">
    <property type="component" value="Unassembled WGS sequence"/>
</dbReference>
<evidence type="ECO:0000313" key="2">
    <source>
        <dbReference type="Proteomes" id="UP000016644"/>
    </source>
</evidence>
<accession>U2PJH0</accession>
<protein>
    <submittedName>
        <fullName evidence="1">Uncharacterized protein</fullName>
    </submittedName>
</protein>
<sequence length="64" mass="7425">MIWIAAIKVLGNLGRQSIRLASFFIKMSASKGEYLLFSAHFDTRYSETQKDLIPKRIRSQWSFA</sequence>
<proteinExistence type="predicted"/>
<comment type="caution">
    <text evidence="1">The sequence shown here is derived from an EMBL/GenBank/DDBJ whole genome shotgun (WGS) entry which is preliminary data.</text>
</comment>
<organism evidence="1 2">
    <name type="scientific">Levilactobacillus brevis ATCC 14869 = DSM 20054</name>
    <dbReference type="NCBI Taxonomy" id="649758"/>
    <lineage>
        <taxon>Bacteria</taxon>
        <taxon>Bacillati</taxon>
        <taxon>Bacillota</taxon>
        <taxon>Bacilli</taxon>
        <taxon>Lactobacillales</taxon>
        <taxon>Lactobacillaceae</taxon>
        <taxon>Levilactobacillus</taxon>
    </lineage>
</organism>
<dbReference type="EMBL" id="AWVK01000047">
    <property type="protein sequence ID" value="ERK43894.1"/>
    <property type="molecule type" value="Genomic_DNA"/>
</dbReference>
<dbReference type="HOGENOM" id="CLU_2862064_0_0_9"/>